<dbReference type="AlphaFoldDB" id="A0A4R3N2T1"/>
<evidence type="ECO:0000313" key="2">
    <source>
        <dbReference type="Proteomes" id="UP000294650"/>
    </source>
</evidence>
<dbReference type="Proteomes" id="UP000294650">
    <property type="component" value="Unassembled WGS sequence"/>
</dbReference>
<name>A0A4R3N2T1_9BACI</name>
<organism evidence="1 2">
    <name type="scientific">Melghiribacillus thermohalophilus</name>
    <dbReference type="NCBI Taxonomy" id="1324956"/>
    <lineage>
        <taxon>Bacteria</taxon>
        <taxon>Bacillati</taxon>
        <taxon>Bacillota</taxon>
        <taxon>Bacilli</taxon>
        <taxon>Bacillales</taxon>
        <taxon>Bacillaceae</taxon>
        <taxon>Melghiribacillus</taxon>
    </lineage>
</organism>
<gene>
    <name evidence="1" type="ORF">EDD68_10816</name>
</gene>
<comment type="caution">
    <text evidence="1">The sequence shown here is derived from an EMBL/GenBank/DDBJ whole genome shotgun (WGS) entry which is preliminary data.</text>
</comment>
<accession>A0A4R3N2T1</accession>
<protein>
    <submittedName>
        <fullName evidence="1">Uncharacterized protein</fullName>
    </submittedName>
</protein>
<dbReference type="EMBL" id="SMAN01000008">
    <property type="protein sequence ID" value="TCT22597.1"/>
    <property type="molecule type" value="Genomic_DNA"/>
</dbReference>
<evidence type="ECO:0000313" key="1">
    <source>
        <dbReference type="EMBL" id="TCT22597.1"/>
    </source>
</evidence>
<reference evidence="1 2" key="1">
    <citation type="submission" date="2019-03" db="EMBL/GenBank/DDBJ databases">
        <title>Genomic Encyclopedia of Type Strains, Phase IV (KMG-IV): sequencing the most valuable type-strain genomes for metagenomic binning, comparative biology and taxonomic classification.</title>
        <authorList>
            <person name="Goeker M."/>
        </authorList>
    </citation>
    <scope>NUCLEOTIDE SEQUENCE [LARGE SCALE GENOMIC DNA]</scope>
    <source>
        <strain evidence="1 2">DSM 25894</strain>
    </source>
</reference>
<dbReference type="OrthoDB" id="9805070at2"/>
<dbReference type="RefSeq" id="WP_132371602.1">
    <property type="nucleotide sequence ID" value="NZ_SMAN01000008.1"/>
</dbReference>
<sequence length="94" mass="10473">MANTGNSFGVHLHHETRVCGSRECDASNNSTPINPNIFYSGFQIGSIELVSAEEADLVQSEEQIDLPEDVFYSTEEILAMTKEERESKEIPEPL</sequence>
<keyword evidence="2" id="KW-1185">Reference proteome</keyword>
<proteinExistence type="predicted"/>